<name>A0A1D2MGH1_ORCCI</name>
<dbReference type="Proteomes" id="UP000094527">
    <property type="component" value="Unassembled WGS sequence"/>
</dbReference>
<dbReference type="EMBL" id="LJIJ01001361">
    <property type="protein sequence ID" value="ODM91982.1"/>
    <property type="molecule type" value="Genomic_DNA"/>
</dbReference>
<evidence type="ECO:0000256" key="8">
    <source>
        <dbReference type="ARBA" id="ARBA00022840"/>
    </source>
</evidence>
<evidence type="ECO:0000313" key="15">
    <source>
        <dbReference type="EMBL" id="ODM91982.1"/>
    </source>
</evidence>
<evidence type="ECO:0000256" key="7">
    <source>
        <dbReference type="ARBA" id="ARBA00022833"/>
    </source>
</evidence>
<evidence type="ECO:0000256" key="13">
    <source>
        <dbReference type="ARBA" id="ARBA00048300"/>
    </source>
</evidence>
<reference evidence="15 16" key="1">
    <citation type="journal article" date="2016" name="Genome Biol. Evol.">
        <title>Gene Family Evolution Reflects Adaptation to Soil Environmental Stressors in the Genome of the Collembolan Orchesella cincta.</title>
        <authorList>
            <person name="Faddeeva-Vakhrusheva A."/>
            <person name="Derks M.F."/>
            <person name="Anvar S.Y."/>
            <person name="Agamennone V."/>
            <person name="Suring W."/>
            <person name="Smit S."/>
            <person name="van Straalen N.M."/>
            <person name="Roelofs D."/>
        </authorList>
    </citation>
    <scope>NUCLEOTIDE SEQUENCE [LARGE SCALE GENOMIC DNA]</scope>
    <source>
        <tissue evidence="15">Mixed pool</tissue>
    </source>
</reference>
<evidence type="ECO:0000256" key="5">
    <source>
        <dbReference type="ARBA" id="ARBA00022723"/>
    </source>
</evidence>
<dbReference type="InterPro" id="IPR018162">
    <property type="entry name" value="Ala-tRNA-ligase_IIc_anticod-bd"/>
</dbReference>
<keyword evidence="8" id="KW-0067">ATP-binding</keyword>
<dbReference type="GO" id="GO:0005524">
    <property type="term" value="F:ATP binding"/>
    <property type="evidence" value="ECO:0007669"/>
    <property type="project" value="UniProtKB-KW"/>
</dbReference>
<dbReference type="AlphaFoldDB" id="A0A1D2MGH1"/>
<protein>
    <recommendedName>
        <fullName evidence="2">alanine--tRNA ligase</fullName>
        <ecNumber evidence="2">6.1.1.7</ecNumber>
    </recommendedName>
    <alternativeName>
        <fullName evidence="12">Alanyl-tRNA synthetase</fullName>
    </alternativeName>
</protein>
<dbReference type="Gene3D" id="3.30.930.10">
    <property type="entry name" value="Bira Bifunctional Protein, Domain 2"/>
    <property type="match status" value="1"/>
</dbReference>
<evidence type="ECO:0000256" key="3">
    <source>
        <dbReference type="ARBA" id="ARBA00022555"/>
    </source>
</evidence>
<evidence type="ECO:0000256" key="12">
    <source>
        <dbReference type="ARBA" id="ARBA00032577"/>
    </source>
</evidence>
<proteinExistence type="inferred from homology"/>
<dbReference type="FunFam" id="3.30.930.10:FF:000011">
    <property type="entry name" value="Alanine--tRNA ligase, cytoplasmic"/>
    <property type="match status" value="1"/>
</dbReference>
<keyword evidence="9" id="KW-0694">RNA-binding</keyword>
<evidence type="ECO:0000256" key="9">
    <source>
        <dbReference type="ARBA" id="ARBA00022884"/>
    </source>
</evidence>
<keyword evidence="7" id="KW-0862">Zinc</keyword>
<dbReference type="OrthoDB" id="2423964at2759"/>
<dbReference type="PRINTS" id="PR00980">
    <property type="entry name" value="TRNASYNTHALA"/>
</dbReference>
<evidence type="ECO:0000256" key="4">
    <source>
        <dbReference type="ARBA" id="ARBA00022598"/>
    </source>
</evidence>
<keyword evidence="16" id="KW-1185">Reference proteome</keyword>
<dbReference type="GO" id="GO:0000049">
    <property type="term" value="F:tRNA binding"/>
    <property type="evidence" value="ECO:0007669"/>
    <property type="project" value="UniProtKB-KW"/>
</dbReference>
<dbReference type="Pfam" id="PF01411">
    <property type="entry name" value="tRNA-synt_2c"/>
    <property type="match status" value="2"/>
</dbReference>
<gene>
    <name evidence="15" type="ORF">Ocin01_14700</name>
</gene>
<keyword evidence="11" id="KW-0030">Aminoacyl-tRNA synthetase</keyword>
<dbReference type="SUPFAM" id="SSF55681">
    <property type="entry name" value="Class II aaRS and biotin synthetases"/>
    <property type="match status" value="1"/>
</dbReference>
<dbReference type="SUPFAM" id="SSF101353">
    <property type="entry name" value="Putative anticodon-binding domain of alanyl-tRNA synthetase (AlaRS)"/>
    <property type="match status" value="1"/>
</dbReference>
<dbReference type="PANTHER" id="PTHR11777:SF9">
    <property type="entry name" value="ALANINE--TRNA LIGASE, CYTOPLASMIC"/>
    <property type="match status" value="1"/>
</dbReference>
<dbReference type="InterPro" id="IPR050058">
    <property type="entry name" value="Ala-tRNA_ligase"/>
</dbReference>
<evidence type="ECO:0000256" key="11">
    <source>
        <dbReference type="ARBA" id="ARBA00023146"/>
    </source>
</evidence>
<dbReference type="CDD" id="cd00673">
    <property type="entry name" value="AlaRS_core"/>
    <property type="match status" value="1"/>
</dbReference>
<keyword evidence="3" id="KW-0820">tRNA-binding</keyword>
<dbReference type="InterPro" id="IPR002318">
    <property type="entry name" value="Ala-tRNA-lgiase_IIc"/>
</dbReference>
<keyword evidence="10" id="KW-0648">Protein biosynthesis</keyword>
<accession>A0A1D2MGH1</accession>
<keyword evidence="5" id="KW-0479">Metal-binding</keyword>
<dbReference type="InterPro" id="IPR018164">
    <property type="entry name" value="Ala-tRNA-synth_IIc_N"/>
</dbReference>
<organism evidence="15 16">
    <name type="scientific">Orchesella cincta</name>
    <name type="common">Springtail</name>
    <name type="synonym">Podura cincta</name>
    <dbReference type="NCBI Taxonomy" id="48709"/>
    <lineage>
        <taxon>Eukaryota</taxon>
        <taxon>Metazoa</taxon>
        <taxon>Ecdysozoa</taxon>
        <taxon>Arthropoda</taxon>
        <taxon>Hexapoda</taxon>
        <taxon>Collembola</taxon>
        <taxon>Entomobryomorpha</taxon>
        <taxon>Entomobryoidea</taxon>
        <taxon>Orchesellidae</taxon>
        <taxon>Orchesellinae</taxon>
        <taxon>Orchesella</taxon>
    </lineage>
</organism>
<evidence type="ECO:0000313" key="16">
    <source>
        <dbReference type="Proteomes" id="UP000094527"/>
    </source>
</evidence>
<dbReference type="GO" id="GO:0004813">
    <property type="term" value="F:alanine-tRNA ligase activity"/>
    <property type="evidence" value="ECO:0007669"/>
    <property type="project" value="UniProtKB-EC"/>
</dbReference>
<comment type="catalytic activity">
    <reaction evidence="13">
        <text>tRNA(Ala) + L-alanine + ATP = L-alanyl-tRNA(Ala) + AMP + diphosphate</text>
        <dbReference type="Rhea" id="RHEA:12540"/>
        <dbReference type="Rhea" id="RHEA-COMP:9657"/>
        <dbReference type="Rhea" id="RHEA-COMP:9923"/>
        <dbReference type="ChEBI" id="CHEBI:30616"/>
        <dbReference type="ChEBI" id="CHEBI:33019"/>
        <dbReference type="ChEBI" id="CHEBI:57972"/>
        <dbReference type="ChEBI" id="CHEBI:78442"/>
        <dbReference type="ChEBI" id="CHEBI:78497"/>
        <dbReference type="ChEBI" id="CHEBI:456215"/>
        <dbReference type="EC" id="6.1.1.7"/>
    </reaction>
</comment>
<feature type="domain" description="Alanyl-transfer RNA synthetases family profile" evidence="14">
    <location>
        <begin position="3"/>
        <end position="611"/>
    </location>
</feature>
<keyword evidence="6" id="KW-0547">Nucleotide-binding</keyword>
<evidence type="ECO:0000256" key="1">
    <source>
        <dbReference type="ARBA" id="ARBA00008226"/>
    </source>
</evidence>
<evidence type="ECO:0000256" key="10">
    <source>
        <dbReference type="ARBA" id="ARBA00022917"/>
    </source>
</evidence>
<dbReference type="InterPro" id="IPR018165">
    <property type="entry name" value="Ala-tRNA-synth_IIc_core"/>
</dbReference>
<dbReference type="PROSITE" id="PS50860">
    <property type="entry name" value="AA_TRNA_LIGASE_II_ALA"/>
    <property type="match status" value="1"/>
</dbReference>
<evidence type="ECO:0000259" key="14">
    <source>
        <dbReference type="PROSITE" id="PS50860"/>
    </source>
</evidence>
<dbReference type="PANTHER" id="PTHR11777">
    <property type="entry name" value="ALANYL-TRNA SYNTHETASE"/>
    <property type="match status" value="1"/>
</dbReference>
<dbReference type="InterPro" id="IPR045864">
    <property type="entry name" value="aa-tRNA-synth_II/BPL/LPL"/>
</dbReference>
<dbReference type="EC" id="6.1.1.7" evidence="2"/>
<dbReference type="GO" id="GO:0002161">
    <property type="term" value="F:aminoacyl-tRNA deacylase activity"/>
    <property type="evidence" value="ECO:0007669"/>
    <property type="project" value="TreeGrafter"/>
</dbReference>
<keyword evidence="4 15" id="KW-0436">Ligase</keyword>
<dbReference type="GO" id="GO:0046872">
    <property type="term" value="F:metal ion binding"/>
    <property type="evidence" value="ECO:0007669"/>
    <property type="project" value="UniProtKB-KW"/>
</dbReference>
<dbReference type="GO" id="GO:0006419">
    <property type="term" value="P:alanyl-tRNA aminoacylation"/>
    <property type="evidence" value="ECO:0007669"/>
    <property type="project" value="InterPro"/>
</dbReference>
<dbReference type="GO" id="GO:0005739">
    <property type="term" value="C:mitochondrion"/>
    <property type="evidence" value="ECO:0007669"/>
    <property type="project" value="TreeGrafter"/>
</dbReference>
<evidence type="ECO:0000256" key="6">
    <source>
        <dbReference type="ARBA" id="ARBA00022741"/>
    </source>
</evidence>
<sequence>MKWSSAKVRDTFIQYFVKNTGFPHTFVPSSSIVPRNDPSLAFVNAGMNQFKDVILGFGRPQHVRATNSQKCLRINDLHLVGADTYHHTFFEMLGNWSFSNYFKKEACGMAWDLLTKDYGLDPDRLFVTYYAGCGTVPMDRETKLIWESIGVKPERILPFGKENFWQMGPIGPCGPSTEIHYDHRGTNLDPGSEINGDSGLVVEIWNLVFMQYNKMQSGELERLPLSHVVDTGAGLERLCAVLNGKVSNYDTDLFQPVFGKVQELSKVAGYGGDFSAAAERDRCYRIFADHIRAITVALGDGILPQTNQKIRRLIQRTLAVSDQQFQAKSLSSKDKLEFLMESVTQVGDSLGHIFPETTVLKPEISKILSVEIDRYSEFTSKQPGKTPTLSEIPEILLSDFPALSRISKEDLAQVKEKGNVDGSIAFKWYDSVGATQEAIEELCSAFGLTFDKTGMDQEMKRLKKQFRDEVTKEMIENEDRIFIRKLESLMALYNPQDSGGLCNPTMNVVREASPIFVEWMFDGSGDPVEEISTNDKESHWLILNKTPFVPGDIDFESDRGVLVLENGCKLNVEHVRQLPSGWILHLIKDVPEIGLSRKATIKKFEIDNGIRFGREMSIKAVAYTKWWLKKRYGVVRTANECALKETCQMTVTLLEGELTLPDIHQLQHDSNEQGVALVVTKKSNPSNKAGTSELICATGLAAEISLRYGQEVLDCLAEIQELCKEATTLNNDHNSKTKEVLKILVDRTSECVKRPDLLLPFEVYKEAEKVLHDAEKILWKNQEQMEITRMIHEIAGIAQEKKTSFVLKLFDSDHEFSSLKKVTRAADQKPILVLIRSTDDFIHGRCSVPKGLLESRGISAEDWMKCFTAKLGKGVVAAPKGQDGRFQVNLKRIRVYDCQDRLGPALESARKYIEDRVDKMFIEDGGSSRSSG</sequence>
<evidence type="ECO:0000256" key="2">
    <source>
        <dbReference type="ARBA" id="ARBA00013168"/>
    </source>
</evidence>
<dbReference type="STRING" id="48709.A0A1D2MGH1"/>
<comment type="similarity">
    <text evidence="1">Belongs to the class-II aminoacyl-tRNA synthetase family.</text>
</comment>
<comment type="caution">
    <text evidence="15">The sequence shown here is derived from an EMBL/GenBank/DDBJ whole genome shotgun (WGS) entry which is preliminary data.</text>
</comment>